<dbReference type="EMBL" id="ADDO01000061">
    <property type="protein sequence ID" value="EFA89625.1"/>
    <property type="molecule type" value="Genomic_DNA"/>
</dbReference>
<accession>D1VV26</accession>
<feature type="transmembrane region" description="Helical" evidence="1">
    <location>
        <begin position="18"/>
        <end position="35"/>
    </location>
</feature>
<comment type="caution">
    <text evidence="2">The sequence shown here is derived from an EMBL/GenBank/DDBJ whole genome shotgun (WGS) entry which is preliminary data.</text>
</comment>
<evidence type="ECO:0000313" key="2">
    <source>
        <dbReference type="EMBL" id="EFA89625.1"/>
    </source>
</evidence>
<sequence>MRSVSLERTVYYQRKKEAIALVGVIIWGYTLPTAISQLEDGRSIEEIMNI</sequence>
<gene>
    <name evidence="2" type="ORF">HMPREF0628_0027</name>
</gene>
<keyword evidence="1" id="KW-0472">Membrane</keyword>
<evidence type="ECO:0000256" key="1">
    <source>
        <dbReference type="SAM" id="Phobius"/>
    </source>
</evidence>
<proteinExistence type="predicted"/>
<protein>
    <submittedName>
        <fullName evidence="2">Uncharacterized protein</fullName>
    </submittedName>
</protein>
<organism evidence="2 3">
    <name type="scientific">Peptoniphilus lacrimalis 315-B</name>
    <dbReference type="NCBI Taxonomy" id="596330"/>
    <lineage>
        <taxon>Bacteria</taxon>
        <taxon>Bacillati</taxon>
        <taxon>Bacillota</taxon>
        <taxon>Tissierellia</taxon>
        <taxon>Tissierellales</taxon>
        <taxon>Peptoniphilaceae</taxon>
        <taxon>Peptoniphilus</taxon>
    </lineage>
</organism>
<name>D1VV26_9FIRM</name>
<dbReference type="Proteomes" id="UP000005711">
    <property type="component" value="Unassembled WGS sequence"/>
</dbReference>
<reference evidence="2 3" key="1">
    <citation type="submission" date="2009-12" db="EMBL/GenBank/DDBJ databases">
        <title>Genome Sequence of Peptoniphilus lacrimalis 315-B.</title>
        <authorList>
            <person name="Durkin A.S."/>
            <person name="Madupu R."/>
            <person name="Torralba M."/>
            <person name="Methe B."/>
            <person name="Sutton G."/>
            <person name="Strausberg R.L."/>
            <person name="Nelson K.E."/>
        </authorList>
    </citation>
    <scope>NUCLEOTIDE SEQUENCE [LARGE SCALE GENOMIC DNA]</scope>
    <source>
        <strain evidence="2 3">315-B</strain>
    </source>
</reference>
<dbReference type="AlphaFoldDB" id="D1VV26"/>
<keyword evidence="1" id="KW-1133">Transmembrane helix</keyword>
<evidence type="ECO:0000313" key="3">
    <source>
        <dbReference type="Proteomes" id="UP000005711"/>
    </source>
</evidence>
<keyword evidence="1" id="KW-0812">Transmembrane</keyword>
<keyword evidence="3" id="KW-1185">Reference proteome</keyword>